<evidence type="ECO:0000256" key="8">
    <source>
        <dbReference type="ARBA" id="ARBA00022801"/>
    </source>
</evidence>
<feature type="domain" description="Penicillin-binding protein transpeptidase" evidence="12">
    <location>
        <begin position="304"/>
        <end position="540"/>
    </location>
</feature>
<comment type="similarity">
    <text evidence="2">In the C-terminal section; belongs to the transpeptidase family.</text>
</comment>
<sequence length="726" mass="78429">MKRRILLALAGGTLVTAGALTLSMFIAPYPVVPLDSVRAAWRASDAWLLDRHGEPLSRVRVDHQRRRGDWITPAEVSPAFVAAVLAAEDRRFHAHAGVDWPGMIGAFWQTLTGGRRGGSTLTMQVAAAVHPKLARSGARDVLQKWRQMRQALAIERSWRKDEVLEAWLNLTPFRGELEGTDAAARALFGKRAAGLDRSESALLASLVRAPNARLVQVARRACALLALGVDSEECLLIQSMAAQGLRHGPARHAIGGDAPHLARRLLSAPGQRLVSTLDARVQRFAVETLTRHLHELNGRQVEDGALLVLDNPTGEIIAWVGSSGGLSNAGEVDGVTARRQAGSTLKPFLYALAIEKQLLTAASILDDSPLAVTTPAGLYVPQNYDHSFRGSVSLRQSLASSLNVPAVRTVTLVGHEAFYRQLKGLGFDTLDRDAHHYSYALALGGADVTLLQLTNAYRTLANGGWSGAVVTTPTAQTRDDEGEQVMTAQAAFIVGDILADPAARALTFGLASPLATRYAASVKTGTSKDMRDNWAVGYSDRYTVGVWVGNFSGKPMHDVSGVTGAAPVWREVMDFLQQGVEPAQREPPEGLVRQRVVYADGSEPAREEWFVAGTETATVTPVGSMAGRPRIESPANGAIYAVDPDIPRDRQRLTLRARAAARTAARGHWFEFDDGTRLRADAPQLWPPTPGRHEMALVDAQGTEIDRVRFEVRGLRRPGSGLASSR</sequence>
<dbReference type="GO" id="GO:0008658">
    <property type="term" value="F:penicillin binding"/>
    <property type="evidence" value="ECO:0007669"/>
    <property type="project" value="InterPro"/>
</dbReference>
<dbReference type="InterPro" id="IPR012338">
    <property type="entry name" value="Beta-lactam/transpept-like"/>
</dbReference>
<keyword evidence="6" id="KW-0328">Glycosyltransferase</keyword>
<dbReference type="InterPro" id="IPR009647">
    <property type="entry name" value="PBP_C"/>
</dbReference>
<comment type="pathway">
    <text evidence="1">Cell wall biogenesis; peptidoglycan biosynthesis.</text>
</comment>
<dbReference type="Gene3D" id="3.40.710.10">
    <property type="entry name" value="DD-peptidase/beta-lactamase superfamily"/>
    <property type="match status" value="1"/>
</dbReference>
<comment type="caution">
    <text evidence="15">The sequence shown here is derived from an EMBL/GenBank/DDBJ whole genome shotgun (WGS) entry which is preliminary data.</text>
</comment>
<gene>
    <name evidence="15" type="primary">pbpG_1</name>
    <name evidence="15" type="ORF">AW06_001533</name>
</gene>
<evidence type="ECO:0000256" key="9">
    <source>
        <dbReference type="ARBA" id="ARBA00023268"/>
    </source>
</evidence>
<dbReference type="EC" id="2.4.99.28" evidence="10"/>
<keyword evidence="9" id="KW-0511">Multifunctional enzyme</keyword>
<name>A0A080M7N3_9PROT</name>
<evidence type="ECO:0000256" key="6">
    <source>
        <dbReference type="ARBA" id="ARBA00022676"/>
    </source>
</evidence>
<dbReference type="GO" id="GO:0030288">
    <property type="term" value="C:outer membrane-bounded periplasmic space"/>
    <property type="evidence" value="ECO:0007669"/>
    <property type="project" value="TreeGrafter"/>
</dbReference>
<reference evidence="15" key="1">
    <citation type="submission" date="2014-02" db="EMBL/GenBank/DDBJ databases">
        <title>Expanding our view of genomic diversity in Candidatus Accumulibacter clades.</title>
        <authorList>
            <person name="Skennerton C.T."/>
            <person name="Barr J.J."/>
            <person name="Slater F.R."/>
            <person name="Bond P.L."/>
            <person name="Tyson G.W."/>
        </authorList>
    </citation>
    <scope>NUCLEOTIDE SEQUENCE [LARGE SCALE GENOMIC DNA]</scope>
</reference>
<evidence type="ECO:0000259" key="14">
    <source>
        <dbReference type="Pfam" id="PF06832"/>
    </source>
</evidence>
<evidence type="ECO:0000259" key="13">
    <source>
        <dbReference type="Pfam" id="PF00912"/>
    </source>
</evidence>
<evidence type="ECO:0000256" key="1">
    <source>
        <dbReference type="ARBA" id="ARBA00004752"/>
    </source>
</evidence>
<keyword evidence="5" id="KW-0645">Protease</keyword>
<evidence type="ECO:0000256" key="2">
    <source>
        <dbReference type="ARBA" id="ARBA00007090"/>
    </source>
</evidence>
<dbReference type="Gene3D" id="1.10.3810.10">
    <property type="entry name" value="Biosynthetic peptidoglycan transglycosylase-like"/>
    <property type="match status" value="1"/>
</dbReference>
<dbReference type="GO" id="GO:0004180">
    <property type="term" value="F:carboxypeptidase activity"/>
    <property type="evidence" value="ECO:0007669"/>
    <property type="project" value="UniProtKB-KW"/>
</dbReference>
<dbReference type="SUPFAM" id="SSF56601">
    <property type="entry name" value="beta-lactamase/transpeptidase-like"/>
    <property type="match status" value="1"/>
</dbReference>
<feature type="domain" description="Penicillin-binding C-terminal" evidence="14">
    <location>
        <begin position="625"/>
        <end position="710"/>
    </location>
</feature>
<dbReference type="InterPro" id="IPR050396">
    <property type="entry name" value="Glycosyltr_51/Transpeptidase"/>
</dbReference>
<evidence type="ECO:0000313" key="15">
    <source>
        <dbReference type="EMBL" id="KFB77297.1"/>
    </source>
</evidence>
<dbReference type="InterPro" id="IPR036950">
    <property type="entry name" value="PBP_transglycosylase"/>
</dbReference>
<dbReference type="GO" id="GO:0008955">
    <property type="term" value="F:peptidoglycan glycosyltransferase activity"/>
    <property type="evidence" value="ECO:0007669"/>
    <property type="project" value="UniProtKB-EC"/>
</dbReference>
<dbReference type="SUPFAM" id="SSF53955">
    <property type="entry name" value="Lysozyme-like"/>
    <property type="match status" value="1"/>
</dbReference>
<accession>A0A080M7N3</accession>
<evidence type="ECO:0000256" key="11">
    <source>
        <dbReference type="ARBA" id="ARBA00049902"/>
    </source>
</evidence>
<keyword evidence="8" id="KW-0378">Hydrolase</keyword>
<dbReference type="InterPro" id="IPR001460">
    <property type="entry name" value="PCN-bd_Tpept"/>
</dbReference>
<dbReference type="PANTHER" id="PTHR32282:SF15">
    <property type="entry name" value="PENICILLIN-BINDING PROTEIN 1C"/>
    <property type="match status" value="1"/>
</dbReference>
<dbReference type="GO" id="GO:0009252">
    <property type="term" value="P:peptidoglycan biosynthetic process"/>
    <property type="evidence" value="ECO:0007669"/>
    <property type="project" value="UniProtKB-UniPathway"/>
</dbReference>
<dbReference type="PANTHER" id="PTHR32282">
    <property type="entry name" value="BINDING PROTEIN TRANSPEPTIDASE, PUTATIVE-RELATED"/>
    <property type="match status" value="1"/>
</dbReference>
<comment type="catalytic activity">
    <reaction evidence="11">
        <text>[GlcNAc-(1-&gt;4)-Mur2Ac(oyl-L-Ala-gamma-D-Glu-L-Lys-D-Ala-D-Ala)](n)-di-trans,octa-cis-undecaprenyl diphosphate + beta-D-GlcNAc-(1-&gt;4)-Mur2Ac(oyl-L-Ala-gamma-D-Glu-L-Lys-D-Ala-D-Ala)-di-trans,octa-cis-undecaprenyl diphosphate = [GlcNAc-(1-&gt;4)-Mur2Ac(oyl-L-Ala-gamma-D-Glu-L-Lys-D-Ala-D-Ala)](n+1)-di-trans,octa-cis-undecaprenyl diphosphate + di-trans,octa-cis-undecaprenyl diphosphate + H(+)</text>
        <dbReference type="Rhea" id="RHEA:23708"/>
        <dbReference type="Rhea" id="RHEA-COMP:9602"/>
        <dbReference type="Rhea" id="RHEA-COMP:9603"/>
        <dbReference type="ChEBI" id="CHEBI:15378"/>
        <dbReference type="ChEBI" id="CHEBI:58405"/>
        <dbReference type="ChEBI" id="CHEBI:60033"/>
        <dbReference type="ChEBI" id="CHEBI:78435"/>
        <dbReference type="EC" id="2.4.99.28"/>
    </reaction>
</comment>
<evidence type="ECO:0000256" key="7">
    <source>
        <dbReference type="ARBA" id="ARBA00022679"/>
    </source>
</evidence>
<evidence type="ECO:0000256" key="10">
    <source>
        <dbReference type="ARBA" id="ARBA00044770"/>
    </source>
</evidence>
<dbReference type="Pfam" id="PF00905">
    <property type="entry name" value="Transpeptidase"/>
    <property type="match status" value="1"/>
</dbReference>
<evidence type="ECO:0000256" key="4">
    <source>
        <dbReference type="ARBA" id="ARBA00022645"/>
    </source>
</evidence>
<evidence type="ECO:0000256" key="3">
    <source>
        <dbReference type="ARBA" id="ARBA00007739"/>
    </source>
</evidence>
<dbReference type="InterPro" id="IPR011815">
    <property type="entry name" value="PBP_1c"/>
</dbReference>
<evidence type="ECO:0000259" key="12">
    <source>
        <dbReference type="Pfam" id="PF00905"/>
    </source>
</evidence>
<dbReference type="EMBL" id="JDST02000030">
    <property type="protein sequence ID" value="KFB77297.1"/>
    <property type="molecule type" value="Genomic_DNA"/>
</dbReference>
<keyword evidence="16" id="KW-1185">Reference proteome</keyword>
<dbReference type="STRING" id="1453999.AW06_001533"/>
<dbReference type="Pfam" id="PF06832">
    <property type="entry name" value="BiPBP_C"/>
    <property type="match status" value="1"/>
</dbReference>
<keyword evidence="4" id="KW-0121">Carboxypeptidase</keyword>
<dbReference type="RefSeq" id="WP_273704439.1">
    <property type="nucleotide sequence ID" value="NZ_JDST02000030.1"/>
</dbReference>
<evidence type="ECO:0000313" key="16">
    <source>
        <dbReference type="Proteomes" id="UP000021315"/>
    </source>
</evidence>
<dbReference type="AlphaFoldDB" id="A0A080M7N3"/>
<dbReference type="NCBIfam" id="TIGR02073">
    <property type="entry name" value="PBP_1c"/>
    <property type="match status" value="1"/>
</dbReference>
<proteinExistence type="inferred from homology"/>
<dbReference type="UniPathway" id="UPA00219"/>
<organism evidence="15 16">
    <name type="scientific">Candidatus Accumulibacter cognatus</name>
    <dbReference type="NCBI Taxonomy" id="2954383"/>
    <lineage>
        <taxon>Bacteria</taxon>
        <taxon>Pseudomonadati</taxon>
        <taxon>Pseudomonadota</taxon>
        <taxon>Betaproteobacteria</taxon>
        <taxon>Candidatus Accumulibacter</taxon>
    </lineage>
</organism>
<dbReference type="Pfam" id="PF00912">
    <property type="entry name" value="Transgly"/>
    <property type="match status" value="1"/>
</dbReference>
<evidence type="ECO:0000256" key="5">
    <source>
        <dbReference type="ARBA" id="ARBA00022670"/>
    </source>
</evidence>
<feature type="domain" description="Glycosyl transferase family 51" evidence="13">
    <location>
        <begin position="55"/>
        <end position="213"/>
    </location>
</feature>
<dbReference type="InterPro" id="IPR001264">
    <property type="entry name" value="Glyco_trans_51"/>
</dbReference>
<dbReference type="GO" id="GO:0006508">
    <property type="term" value="P:proteolysis"/>
    <property type="evidence" value="ECO:0007669"/>
    <property type="project" value="UniProtKB-KW"/>
</dbReference>
<comment type="similarity">
    <text evidence="3">In the N-terminal section; belongs to the glycosyltransferase 51 family.</text>
</comment>
<keyword evidence="7" id="KW-0808">Transferase</keyword>
<dbReference type="InterPro" id="IPR023346">
    <property type="entry name" value="Lysozyme-like_dom_sf"/>
</dbReference>
<dbReference type="Proteomes" id="UP000021315">
    <property type="component" value="Unassembled WGS sequence"/>
</dbReference>
<protein>
    <recommendedName>
        <fullName evidence="10">peptidoglycan glycosyltransferase</fullName>
        <ecNumber evidence="10">2.4.99.28</ecNumber>
    </recommendedName>
</protein>